<evidence type="ECO:0000256" key="6">
    <source>
        <dbReference type="ARBA" id="ARBA00023157"/>
    </source>
</evidence>
<dbReference type="InterPro" id="IPR036774">
    <property type="entry name" value="ERV/ALR_sulphydryl_oxid_sf"/>
</dbReference>
<feature type="domain" description="ERV/ALR sulfhydryl oxidase" evidence="8">
    <location>
        <begin position="23"/>
        <end position="136"/>
    </location>
</feature>
<evidence type="ECO:0000256" key="1">
    <source>
        <dbReference type="ARBA" id="ARBA00001974"/>
    </source>
</evidence>
<evidence type="ECO:0000256" key="2">
    <source>
        <dbReference type="ARBA" id="ARBA00012512"/>
    </source>
</evidence>
<dbReference type="InterPro" id="IPR017905">
    <property type="entry name" value="ERV/ALR_sulphydryl_oxidase"/>
</dbReference>
<dbReference type="SUPFAM" id="SSF69000">
    <property type="entry name" value="FAD-dependent thiol oxidase"/>
    <property type="match status" value="1"/>
</dbReference>
<feature type="transmembrane region" description="Helical" evidence="7">
    <location>
        <begin position="209"/>
        <end position="229"/>
    </location>
</feature>
<organism evidence="9">
    <name type="scientific">viral metagenome</name>
    <dbReference type="NCBI Taxonomy" id="1070528"/>
    <lineage>
        <taxon>unclassified sequences</taxon>
        <taxon>metagenomes</taxon>
        <taxon>organismal metagenomes</taxon>
    </lineage>
</organism>
<evidence type="ECO:0000256" key="5">
    <source>
        <dbReference type="ARBA" id="ARBA00023002"/>
    </source>
</evidence>
<keyword evidence="3" id="KW-0285">Flavoprotein</keyword>
<proteinExistence type="predicted"/>
<evidence type="ECO:0000256" key="7">
    <source>
        <dbReference type="SAM" id="Phobius"/>
    </source>
</evidence>
<keyword evidence="4" id="KW-0274">FAD</keyword>
<keyword evidence="7" id="KW-0812">Transmembrane</keyword>
<dbReference type="AlphaFoldDB" id="A0A6C0LGK7"/>
<sequence>MNSDNNEFIDVDENYFEKLSEYTSVRTHVWGPPAWFFLHSMAMAYPKKINEDNFEHIRIRNSMFSFLSNLGNILPCNLCSVSYNGYIKEPSFEISKYLGSRAKLCYFIYLIHERVNRKLGVPQCYRPSFKKVIKKFGKFLVGPDQCKLTKIEQQTKNTMVGCDTKKHNMDFKKYKSIVTVIDKDTNKIENFEIKENFGNVYSSTSNSKILLVLFIIFFLSTIVLIYIQFKK</sequence>
<evidence type="ECO:0000259" key="8">
    <source>
        <dbReference type="PROSITE" id="PS51324"/>
    </source>
</evidence>
<accession>A0A6C0LGK7</accession>
<dbReference type="PROSITE" id="PS51324">
    <property type="entry name" value="ERV_ALR"/>
    <property type="match status" value="1"/>
</dbReference>
<reference evidence="9" key="1">
    <citation type="journal article" date="2020" name="Nature">
        <title>Giant virus diversity and host interactions through global metagenomics.</title>
        <authorList>
            <person name="Schulz F."/>
            <person name="Roux S."/>
            <person name="Paez-Espino D."/>
            <person name="Jungbluth S."/>
            <person name="Walsh D.A."/>
            <person name="Denef V.J."/>
            <person name="McMahon K.D."/>
            <person name="Konstantinidis K.T."/>
            <person name="Eloe-Fadrosh E.A."/>
            <person name="Kyrpides N.C."/>
            <person name="Woyke T."/>
        </authorList>
    </citation>
    <scope>NUCLEOTIDE SEQUENCE</scope>
    <source>
        <strain evidence="9">GVMAG-M-3300027791-30</strain>
    </source>
</reference>
<evidence type="ECO:0000256" key="3">
    <source>
        <dbReference type="ARBA" id="ARBA00022630"/>
    </source>
</evidence>
<keyword evidence="6" id="KW-1015">Disulfide bond</keyword>
<dbReference type="GO" id="GO:0016972">
    <property type="term" value="F:thiol oxidase activity"/>
    <property type="evidence" value="ECO:0007669"/>
    <property type="project" value="UniProtKB-EC"/>
</dbReference>
<keyword evidence="7" id="KW-1133">Transmembrane helix</keyword>
<comment type="cofactor">
    <cofactor evidence="1">
        <name>FAD</name>
        <dbReference type="ChEBI" id="CHEBI:57692"/>
    </cofactor>
</comment>
<dbReference type="EC" id="1.8.3.2" evidence="2"/>
<protein>
    <recommendedName>
        <fullName evidence="2">thiol oxidase</fullName>
        <ecNumber evidence="2">1.8.3.2</ecNumber>
    </recommendedName>
</protein>
<name>A0A6C0LGK7_9ZZZZ</name>
<keyword evidence="7" id="KW-0472">Membrane</keyword>
<dbReference type="Gene3D" id="1.20.120.310">
    <property type="entry name" value="ERV/ALR sulfhydryl oxidase domain"/>
    <property type="match status" value="1"/>
</dbReference>
<dbReference type="EMBL" id="MN740474">
    <property type="protein sequence ID" value="QHU28694.1"/>
    <property type="molecule type" value="Genomic_DNA"/>
</dbReference>
<evidence type="ECO:0000313" key="9">
    <source>
        <dbReference type="EMBL" id="QHU28694.1"/>
    </source>
</evidence>
<dbReference type="Pfam" id="PF04777">
    <property type="entry name" value="Evr1_Alr"/>
    <property type="match status" value="1"/>
</dbReference>
<keyword evidence="5" id="KW-0560">Oxidoreductase</keyword>
<evidence type="ECO:0000256" key="4">
    <source>
        <dbReference type="ARBA" id="ARBA00022827"/>
    </source>
</evidence>